<evidence type="ECO:0000313" key="1">
    <source>
        <dbReference type="EMBL" id="KRZ49450.1"/>
    </source>
</evidence>
<proteinExistence type="predicted"/>
<name>A0A0V1KQA4_9BILA</name>
<gene>
    <name evidence="1" type="ORF">T02_993</name>
</gene>
<sequence>MEHLKIFVYCFASRRVLINWRQVNLNTAKDAANQSCYVEIENAYYNFDNIKLHYKMCKIFLMLIQQIEYILCFKFGHVQSMEQLAIYDFLLTFALLEKKKNKTFSTMDEYSYNFIYHNT</sequence>
<dbReference type="AlphaFoldDB" id="A0A0V1KQA4"/>
<organism evidence="1 2">
    <name type="scientific">Trichinella nativa</name>
    <dbReference type="NCBI Taxonomy" id="6335"/>
    <lineage>
        <taxon>Eukaryota</taxon>
        <taxon>Metazoa</taxon>
        <taxon>Ecdysozoa</taxon>
        <taxon>Nematoda</taxon>
        <taxon>Enoplea</taxon>
        <taxon>Dorylaimia</taxon>
        <taxon>Trichinellida</taxon>
        <taxon>Trichinellidae</taxon>
        <taxon>Trichinella</taxon>
    </lineage>
</organism>
<comment type="caution">
    <text evidence="1">The sequence shown here is derived from an EMBL/GenBank/DDBJ whole genome shotgun (WGS) entry which is preliminary data.</text>
</comment>
<reference evidence="1 2" key="1">
    <citation type="submission" date="2015-05" db="EMBL/GenBank/DDBJ databases">
        <title>Evolution of Trichinella species and genotypes.</title>
        <authorList>
            <person name="Korhonen P.K."/>
            <person name="Edoardo P."/>
            <person name="Giuseppe L.R."/>
            <person name="Gasser R.B."/>
        </authorList>
    </citation>
    <scope>NUCLEOTIDE SEQUENCE [LARGE SCALE GENOMIC DNA]</scope>
    <source>
        <strain evidence="1">ISS10</strain>
    </source>
</reference>
<protein>
    <submittedName>
        <fullName evidence="1">Uncharacterized protein</fullName>
    </submittedName>
</protein>
<dbReference type="OrthoDB" id="10403554at2759"/>
<keyword evidence="2" id="KW-1185">Reference proteome</keyword>
<accession>A0A0V1KQA4</accession>
<dbReference type="Proteomes" id="UP000054721">
    <property type="component" value="Unassembled WGS sequence"/>
</dbReference>
<dbReference type="EMBL" id="JYDW01000312">
    <property type="protein sequence ID" value="KRZ49450.1"/>
    <property type="molecule type" value="Genomic_DNA"/>
</dbReference>
<evidence type="ECO:0000313" key="2">
    <source>
        <dbReference type="Proteomes" id="UP000054721"/>
    </source>
</evidence>